<gene>
    <name evidence="3" type="ORF">GCM10009754_60690</name>
</gene>
<feature type="domain" description="Methyltransferase" evidence="1">
    <location>
        <begin position="98"/>
        <end position="182"/>
    </location>
</feature>
<dbReference type="RefSeq" id="WP_344426473.1">
    <property type="nucleotide sequence ID" value="NZ_BAAANN010000028.1"/>
</dbReference>
<keyword evidence="4" id="KW-1185">Reference proteome</keyword>
<sequence>MDAPRTDSGALPDAVVAALRCPVCGTPFGLLGRVLRCSAGHSFDLARQGYVNLLTAKIPSGTADTAEMVAARVAFLDAGHYAPLAEEIARVAAAPGLIVDAGAGTGYYLAKVLDAAPGSTGLALDVSAMALRRAARAHPRIGAAVWNLWEPWPVADGVADVVLNVFAPRNPAEFRRVLAPGGLLVVASPDEAHLAELRAAVGLLDVGEGKQDRLDATLAERFELAGRTTVSRALTLSPDEVRQAVGMGPNAFHLHRDGLAERIAAVREPLGVTASFVVSVYRPRRLNG</sequence>
<dbReference type="Pfam" id="PF21302">
    <property type="entry name" value="Zn_ribbon_RlmA"/>
    <property type="match status" value="1"/>
</dbReference>
<feature type="domain" description="23S rRNA (guanine(745)-N(1))-methyltransferase N-terminal" evidence="2">
    <location>
        <begin position="20"/>
        <end position="54"/>
    </location>
</feature>
<dbReference type="SUPFAM" id="SSF53335">
    <property type="entry name" value="S-adenosyl-L-methionine-dependent methyltransferases"/>
    <property type="match status" value="1"/>
</dbReference>
<proteinExistence type="predicted"/>
<dbReference type="Gene3D" id="3.40.50.150">
    <property type="entry name" value="Vaccinia Virus protein VP39"/>
    <property type="match status" value="1"/>
</dbReference>
<dbReference type="PIRSF" id="PIRSF018249">
    <property type="entry name" value="MyrA_prd"/>
    <property type="match status" value="1"/>
</dbReference>
<dbReference type="Proteomes" id="UP001501116">
    <property type="component" value="Unassembled WGS sequence"/>
</dbReference>
<evidence type="ECO:0000259" key="2">
    <source>
        <dbReference type="Pfam" id="PF21302"/>
    </source>
</evidence>
<name>A0ABP5DBC3_9PSEU</name>
<evidence type="ECO:0000313" key="3">
    <source>
        <dbReference type="EMBL" id="GAA1976823.1"/>
    </source>
</evidence>
<organism evidence="3 4">
    <name type="scientific">Amycolatopsis minnesotensis</name>
    <dbReference type="NCBI Taxonomy" id="337894"/>
    <lineage>
        <taxon>Bacteria</taxon>
        <taxon>Bacillati</taxon>
        <taxon>Actinomycetota</taxon>
        <taxon>Actinomycetes</taxon>
        <taxon>Pseudonocardiales</taxon>
        <taxon>Pseudonocardiaceae</taxon>
        <taxon>Amycolatopsis</taxon>
    </lineage>
</organism>
<reference evidence="4" key="1">
    <citation type="journal article" date="2019" name="Int. J. Syst. Evol. Microbiol.">
        <title>The Global Catalogue of Microorganisms (GCM) 10K type strain sequencing project: providing services to taxonomists for standard genome sequencing and annotation.</title>
        <authorList>
            <consortium name="The Broad Institute Genomics Platform"/>
            <consortium name="The Broad Institute Genome Sequencing Center for Infectious Disease"/>
            <person name="Wu L."/>
            <person name="Ma J."/>
        </authorList>
    </citation>
    <scope>NUCLEOTIDE SEQUENCE [LARGE SCALE GENOMIC DNA]</scope>
    <source>
        <strain evidence="4">JCM 14545</strain>
    </source>
</reference>
<comment type="caution">
    <text evidence="3">The sequence shown here is derived from an EMBL/GenBank/DDBJ whole genome shotgun (WGS) entry which is preliminary data.</text>
</comment>
<dbReference type="Pfam" id="PF13649">
    <property type="entry name" value="Methyltransf_25"/>
    <property type="match status" value="1"/>
</dbReference>
<dbReference type="InterPro" id="IPR016718">
    <property type="entry name" value="rRNA_m1G-MeTrfase_A_prd"/>
</dbReference>
<dbReference type="InterPro" id="IPR048647">
    <property type="entry name" value="RlmA_N"/>
</dbReference>
<evidence type="ECO:0000313" key="4">
    <source>
        <dbReference type="Proteomes" id="UP001501116"/>
    </source>
</evidence>
<accession>A0ABP5DBC3</accession>
<dbReference type="InterPro" id="IPR041698">
    <property type="entry name" value="Methyltransf_25"/>
</dbReference>
<evidence type="ECO:0000259" key="1">
    <source>
        <dbReference type="Pfam" id="PF13649"/>
    </source>
</evidence>
<protein>
    <submittedName>
        <fullName evidence="3">rRNA (Guanine-N1)-methyltransferase</fullName>
    </submittedName>
</protein>
<dbReference type="InterPro" id="IPR029063">
    <property type="entry name" value="SAM-dependent_MTases_sf"/>
</dbReference>
<dbReference type="EMBL" id="BAAANN010000028">
    <property type="protein sequence ID" value="GAA1976823.1"/>
    <property type="molecule type" value="Genomic_DNA"/>
</dbReference>